<accession>A0A9Q4Q251</accession>
<evidence type="ECO:0000259" key="2">
    <source>
        <dbReference type="Pfam" id="PF00582"/>
    </source>
</evidence>
<keyword evidence="4" id="KW-1185">Reference proteome</keyword>
<feature type="domain" description="UspA" evidence="2">
    <location>
        <begin position="1"/>
        <end position="141"/>
    </location>
</feature>
<dbReference type="SUPFAM" id="SSF52402">
    <property type="entry name" value="Adenine nucleotide alpha hydrolases-like"/>
    <property type="match status" value="1"/>
</dbReference>
<dbReference type="InterPro" id="IPR006015">
    <property type="entry name" value="Universal_stress_UspA"/>
</dbReference>
<dbReference type="Pfam" id="PF00582">
    <property type="entry name" value="Usp"/>
    <property type="match status" value="1"/>
</dbReference>
<dbReference type="PANTHER" id="PTHR46268:SF24">
    <property type="entry name" value="UNIVERSAL STRESS PROTEIN"/>
    <property type="match status" value="1"/>
</dbReference>
<comment type="similarity">
    <text evidence="1">Belongs to the universal stress protein A family.</text>
</comment>
<evidence type="ECO:0000313" key="3">
    <source>
        <dbReference type="EMBL" id="MDF9746176.1"/>
    </source>
</evidence>
<dbReference type="PRINTS" id="PR01438">
    <property type="entry name" value="UNVRSLSTRESS"/>
</dbReference>
<evidence type="ECO:0000313" key="4">
    <source>
        <dbReference type="Proteomes" id="UP001154061"/>
    </source>
</evidence>
<name>A0A9Q4Q251_9EURY</name>
<dbReference type="AlphaFoldDB" id="A0A9Q4Q251"/>
<proteinExistence type="inferred from homology"/>
<dbReference type="RefSeq" id="WP_277521696.1">
    <property type="nucleotide sequence ID" value="NZ_JAMQOT010000003.1"/>
</dbReference>
<dbReference type="Proteomes" id="UP001154061">
    <property type="component" value="Unassembled WGS sequence"/>
</dbReference>
<gene>
    <name evidence="3" type="ORF">NDI89_11340</name>
</gene>
<dbReference type="InterPro" id="IPR006016">
    <property type="entry name" value="UspA"/>
</dbReference>
<reference evidence="3" key="1">
    <citation type="submission" date="2022-06" db="EMBL/GenBank/DDBJ databases">
        <title>Natrinema sp. a new haloarchaeum isolate from saline soil.</title>
        <authorList>
            <person name="Strakova D."/>
            <person name="Galisteo C."/>
            <person name="Sanchez-Porro C."/>
            <person name="Ventosa A."/>
        </authorList>
    </citation>
    <scope>NUCLEOTIDE SEQUENCE</scope>
    <source>
        <strain evidence="3">S1CR25-10</strain>
    </source>
</reference>
<organism evidence="3 4">
    <name type="scientific">Natrinema salsiterrestre</name>
    <dbReference type="NCBI Taxonomy" id="2950540"/>
    <lineage>
        <taxon>Archaea</taxon>
        <taxon>Methanobacteriati</taxon>
        <taxon>Methanobacteriota</taxon>
        <taxon>Stenosarchaea group</taxon>
        <taxon>Halobacteria</taxon>
        <taxon>Halobacteriales</taxon>
        <taxon>Natrialbaceae</taxon>
        <taxon>Natrinema</taxon>
    </lineage>
</organism>
<dbReference type="EMBL" id="JAMQOT010000003">
    <property type="protein sequence ID" value="MDF9746176.1"/>
    <property type="molecule type" value="Genomic_DNA"/>
</dbReference>
<sequence length="141" mass="15590">MARHILVPVDNSDESTKALEYAVDEYPDERITVLHVVQFDRASLYGDEGFLYSDEYREQIRKRGTDILERASETAAERGVEVDTALETGNPARTITAYVAEHDVDHVVLGSHGRTGPARVLLGSVAEAVTRRSPVPVTVVR</sequence>
<protein>
    <submittedName>
        <fullName evidence="3">Universal stress protein</fullName>
    </submittedName>
</protein>
<dbReference type="PANTHER" id="PTHR46268">
    <property type="entry name" value="STRESS RESPONSE PROTEIN NHAX"/>
    <property type="match status" value="1"/>
</dbReference>
<dbReference type="InterPro" id="IPR014729">
    <property type="entry name" value="Rossmann-like_a/b/a_fold"/>
</dbReference>
<comment type="caution">
    <text evidence="3">The sequence shown here is derived from an EMBL/GenBank/DDBJ whole genome shotgun (WGS) entry which is preliminary data.</text>
</comment>
<evidence type="ECO:0000256" key="1">
    <source>
        <dbReference type="ARBA" id="ARBA00008791"/>
    </source>
</evidence>
<dbReference type="Gene3D" id="3.40.50.620">
    <property type="entry name" value="HUPs"/>
    <property type="match status" value="1"/>
</dbReference>
<dbReference type="CDD" id="cd00293">
    <property type="entry name" value="USP-like"/>
    <property type="match status" value="1"/>
</dbReference>